<dbReference type="Proteomes" id="UP001497623">
    <property type="component" value="Unassembled WGS sequence"/>
</dbReference>
<feature type="non-terminal residue" evidence="1">
    <location>
        <position position="1"/>
    </location>
</feature>
<keyword evidence="2" id="KW-1185">Reference proteome</keyword>
<organism evidence="1 2">
    <name type="scientific">Meganyctiphanes norvegica</name>
    <name type="common">Northern krill</name>
    <name type="synonym">Thysanopoda norvegica</name>
    <dbReference type="NCBI Taxonomy" id="48144"/>
    <lineage>
        <taxon>Eukaryota</taxon>
        <taxon>Metazoa</taxon>
        <taxon>Ecdysozoa</taxon>
        <taxon>Arthropoda</taxon>
        <taxon>Crustacea</taxon>
        <taxon>Multicrustacea</taxon>
        <taxon>Malacostraca</taxon>
        <taxon>Eumalacostraca</taxon>
        <taxon>Eucarida</taxon>
        <taxon>Euphausiacea</taxon>
        <taxon>Euphausiidae</taxon>
        <taxon>Meganyctiphanes</taxon>
    </lineage>
</organism>
<protein>
    <submittedName>
        <fullName evidence="1">Uncharacterized protein</fullName>
    </submittedName>
</protein>
<dbReference type="EMBL" id="CAXKWB010011173">
    <property type="protein sequence ID" value="CAL4100288.1"/>
    <property type="molecule type" value="Genomic_DNA"/>
</dbReference>
<gene>
    <name evidence="1" type="ORF">MNOR_LOCUS16759</name>
</gene>
<accession>A0AAV2QYE3</accession>
<evidence type="ECO:0000313" key="2">
    <source>
        <dbReference type="Proteomes" id="UP001497623"/>
    </source>
</evidence>
<dbReference type="AlphaFoldDB" id="A0AAV2QYE3"/>
<evidence type="ECO:0000313" key="1">
    <source>
        <dbReference type="EMBL" id="CAL4100288.1"/>
    </source>
</evidence>
<proteinExistence type="predicted"/>
<sequence>TLHTARSHWKIHRLLKTRVDGLSLNKPAWRAVVPGCEPITLGTQPLIKAVDQEWALSPKHINVPVSTLGNMERLVLLKLNLFNWKTVLSNTAHGLTIGTSSSLHLFLKIYG</sequence>
<name>A0AAV2QYE3_MEGNR</name>
<comment type="caution">
    <text evidence="1">The sequence shown here is derived from an EMBL/GenBank/DDBJ whole genome shotgun (WGS) entry which is preliminary data.</text>
</comment>
<reference evidence="1 2" key="1">
    <citation type="submission" date="2024-05" db="EMBL/GenBank/DDBJ databases">
        <authorList>
            <person name="Wallberg A."/>
        </authorList>
    </citation>
    <scope>NUCLEOTIDE SEQUENCE [LARGE SCALE GENOMIC DNA]</scope>
</reference>